<accession>D7D878</accession>
<gene>
    <name evidence="1" type="ordered locus">Shell_0864</name>
</gene>
<dbReference type="OrthoDB" id="375849at2157"/>
<dbReference type="eggNOG" id="arCOG12464">
    <property type="taxonomic scope" value="Archaea"/>
</dbReference>
<protein>
    <submittedName>
        <fullName evidence="1">Uncharacterized protein</fullName>
    </submittedName>
</protein>
<dbReference type="KEGG" id="shc:Shell_0864"/>
<dbReference type="AlphaFoldDB" id="D7D878"/>
<dbReference type="GeneID" id="9234153"/>
<evidence type="ECO:0000313" key="1">
    <source>
        <dbReference type="EMBL" id="ADI31974.1"/>
    </source>
</evidence>
<keyword evidence="2" id="KW-1185">Reference proteome</keyword>
<dbReference type="Proteomes" id="UP000002573">
    <property type="component" value="Chromosome"/>
</dbReference>
<proteinExistence type="predicted"/>
<evidence type="ECO:0000313" key="2">
    <source>
        <dbReference type="Proteomes" id="UP000002573"/>
    </source>
</evidence>
<dbReference type="EMBL" id="CP002051">
    <property type="protein sequence ID" value="ADI31974.1"/>
    <property type="molecule type" value="Genomic_DNA"/>
</dbReference>
<organism evidence="1 2">
    <name type="scientific">Staphylothermus hellenicus (strain DSM 12710 / JCM 10830 / BK20S6-10-b1 / P8)</name>
    <dbReference type="NCBI Taxonomy" id="591019"/>
    <lineage>
        <taxon>Archaea</taxon>
        <taxon>Thermoproteota</taxon>
        <taxon>Thermoprotei</taxon>
        <taxon>Desulfurococcales</taxon>
        <taxon>Desulfurococcaceae</taxon>
        <taxon>Staphylothermus</taxon>
    </lineage>
</organism>
<dbReference type="HOGENOM" id="CLU_1965662_0_0_2"/>
<reference evidence="1 2" key="2">
    <citation type="journal article" date="2011" name="Stand. Genomic Sci.">
        <title>Complete genome sequence of Staphylothermus hellenicus P8.</title>
        <authorList>
            <person name="Anderson I."/>
            <person name="Wirth R."/>
            <person name="Lucas S."/>
            <person name="Copeland A."/>
            <person name="Lapidus A."/>
            <person name="Cheng J.F."/>
            <person name="Goodwin L."/>
            <person name="Pitluck S."/>
            <person name="Davenport K."/>
            <person name="Detter J.C."/>
            <person name="Han C."/>
            <person name="Tapia R."/>
            <person name="Land M."/>
            <person name="Hauser L."/>
            <person name="Pati A."/>
            <person name="Mikhailova N."/>
            <person name="Woyke T."/>
            <person name="Klenk H.P."/>
            <person name="Kyrpides N."/>
            <person name="Ivanova N."/>
        </authorList>
    </citation>
    <scope>NUCLEOTIDE SEQUENCE [LARGE SCALE GENOMIC DNA]</scope>
    <source>
        <strain evidence="2">DSM 12710 / JCM 10830 / BK20S6-10-b1 / P8</strain>
    </source>
</reference>
<reference evidence="2" key="1">
    <citation type="submission" date="2010-05" db="EMBL/GenBank/DDBJ databases">
        <title>Complete sequence of Staphylothermus hellenicus DSM 12710.</title>
        <authorList>
            <consortium name="US DOE Joint Genome Institute"/>
            <person name="Lucas S."/>
            <person name="Copeland A."/>
            <person name="Lapidus A."/>
            <person name="Cheng J.-F."/>
            <person name="Bruce D."/>
            <person name="Goodwin L."/>
            <person name="Pitluck S."/>
            <person name="Davenport K."/>
            <person name="Detter J.C."/>
            <person name="Han C."/>
            <person name="Tapia R."/>
            <person name="Larimer F."/>
            <person name="Land M."/>
            <person name="Hauser L."/>
            <person name="Kyrpides N."/>
            <person name="Mikhailova N."/>
            <person name="Anderson I.J."/>
            <person name="Woyke T."/>
        </authorList>
    </citation>
    <scope>NUCLEOTIDE SEQUENCE [LARGE SCALE GENOMIC DNA]</scope>
    <source>
        <strain evidence="2">DSM 12710 / JCM 10830 / BK20S6-10-b1 / P8</strain>
    </source>
</reference>
<dbReference type="STRING" id="591019.Shell_0864"/>
<name>D7D878_STAHD</name>
<sequence length="127" mass="14416">MRLSVYGLDGFTLGIIQFLDEEKGVVIDKLRNIDINKLKDLVSEALGSELKSLGLAFGKLKYEDQIMDMAYLHISTMDSDEYFLEIYRESGTVITNTSVAIAYEKIMQLLKKIYPGIKVSRPRLIGF</sequence>
<dbReference type="RefSeq" id="WP_013143172.1">
    <property type="nucleotide sequence ID" value="NC_014205.1"/>
</dbReference>